<dbReference type="RefSeq" id="WP_146778072.1">
    <property type="nucleotide sequence ID" value="NZ_AP011526.1"/>
</dbReference>
<dbReference type="PIRSF" id="PIRSF004846">
    <property type="entry name" value="ModA"/>
    <property type="match status" value="1"/>
</dbReference>
<dbReference type="InterPro" id="IPR050682">
    <property type="entry name" value="ModA/WtpA"/>
</dbReference>
<dbReference type="PROSITE" id="PS51257">
    <property type="entry name" value="PROKAR_LIPOPROTEIN"/>
    <property type="match status" value="1"/>
</dbReference>
<evidence type="ECO:0000256" key="1">
    <source>
        <dbReference type="ARBA" id="ARBA00022723"/>
    </source>
</evidence>
<evidence type="ECO:0000256" key="2">
    <source>
        <dbReference type="ARBA" id="ARBA00022729"/>
    </source>
</evidence>
<dbReference type="NCBIfam" id="TIGR01256">
    <property type="entry name" value="modA"/>
    <property type="match status" value="1"/>
</dbReference>
<dbReference type="KEGG" id="mmak:MMKA1_05520"/>
<dbReference type="Gene3D" id="3.40.190.10">
    <property type="entry name" value="Periplasmic binding protein-like II"/>
    <property type="match status" value="2"/>
</dbReference>
<dbReference type="PANTHER" id="PTHR30632:SF0">
    <property type="entry name" value="SULFATE-BINDING PROTEIN"/>
    <property type="match status" value="1"/>
</dbReference>
<name>A0A2Z5PCZ0_METMI</name>
<sequence>MKKLLLGIISILSLTLLFSGCVDNTGAEQQEVLHAYVGAGMQMPMDEIAVEFEKKYGIKVEYDYSGSGALLSKIVASNQGDIFMPGDCSYVYQLEDKEMIKECSNVTKHIPVIAVQKGNPKNITGLSDLGQDDLELALGDESISLGKLFKKILAKAETKGLNITKAVDTNTVVTGATVKQVLLYVTEKNVDAAVVWKADAYENPDRVDIVPIESEYNIVKTVPISILSTTKNYENSKLFYDFVNNEGKEIFEKHGFVALE</sequence>
<evidence type="ECO:0000313" key="4">
    <source>
        <dbReference type="Proteomes" id="UP000264208"/>
    </source>
</evidence>
<dbReference type="InterPro" id="IPR005950">
    <property type="entry name" value="ModA"/>
</dbReference>
<dbReference type="GeneID" id="41278970"/>
<evidence type="ECO:0000313" key="3">
    <source>
        <dbReference type="EMBL" id="BAP60669.1"/>
    </source>
</evidence>
<protein>
    <submittedName>
        <fullName evidence="3">Molybdenum ABC transporter periplasmic-binding protein</fullName>
    </submittedName>
</protein>
<keyword evidence="2" id="KW-0732">Signal</keyword>
<reference evidence="3 4" key="1">
    <citation type="submission" date="2009-06" db="EMBL/GenBank/DDBJ databases">
        <title>Molecular Evidence for Microbiologically Influenced Corrosion from genome of Methanogen.</title>
        <authorList>
            <person name="Ito N."/>
            <person name="Tsurumaru H."/>
            <person name="Shimizu A."/>
            <person name="Harada T."/>
            <person name="Hosoyama A."/>
            <person name="Horikawa H."/>
            <person name="Wakai S."/>
            <person name="Sasaki K."/>
            <person name="Nishijima K."/>
            <person name="Ataku H."/>
            <person name="Yamazaki J."/>
            <person name="Mise M."/>
            <person name="Yamazaki S."/>
            <person name="Tanikawa S."/>
            <person name="Harayama S."/>
            <person name="Fujita N."/>
        </authorList>
    </citation>
    <scope>NUCLEOTIDE SEQUENCE [LARGE SCALE GENOMIC DNA]</scope>
    <source>
        <strain evidence="4">KA1 ( NBRC 102054)</strain>
    </source>
</reference>
<accession>A0A2Z5PCZ0</accession>
<dbReference type="AlphaFoldDB" id="A0A2Z5PCZ0"/>
<dbReference type="Proteomes" id="UP000264208">
    <property type="component" value="Chromosome"/>
</dbReference>
<dbReference type="GO" id="GO:0030973">
    <property type="term" value="F:molybdate ion binding"/>
    <property type="evidence" value="ECO:0007669"/>
    <property type="project" value="TreeGrafter"/>
</dbReference>
<gene>
    <name evidence="3" type="primary">modA</name>
    <name evidence="3" type="ORF">MMKA1_05520</name>
</gene>
<organism evidence="3 4">
    <name type="scientific">Methanococcus maripaludis KA1</name>
    <dbReference type="NCBI Taxonomy" id="637914"/>
    <lineage>
        <taxon>Archaea</taxon>
        <taxon>Methanobacteriati</taxon>
        <taxon>Methanobacteriota</taxon>
        <taxon>Methanomada group</taxon>
        <taxon>Methanococci</taxon>
        <taxon>Methanococcales</taxon>
        <taxon>Methanococcaceae</taxon>
        <taxon>Methanococcus</taxon>
    </lineage>
</organism>
<dbReference type="CDD" id="cd13517">
    <property type="entry name" value="PBP2_ModA3_like"/>
    <property type="match status" value="1"/>
</dbReference>
<dbReference type="Pfam" id="PF13531">
    <property type="entry name" value="SBP_bac_11"/>
    <property type="match status" value="1"/>
</dbReference>
<dbReference type="GO" id="GO:0015689">
    <property type="term" value="P:molybdate ion transport"/>
    <property type="evidence" value="ECO:0007669"/>
    <property type="project" value="InterPro"/>
</dbReference>
<dbReference type="SUPFAM" id="SSF53850">
    <property type="entry name" value="Periplasmic binding protein-like II"/>
    <property type="match status" value="1"/>
</dbReference>
<dbReference type="GO" id="GO:0046872">
    <property type="term" value="F:metal ion binding"/>
    <property type="evidence" value="ECO:0007669"/>
    <property type="project" value="UniProtKB-KW"/>
</dbReference>
<keyword evidence="1" id="KW-0479">Metal-binding</keyword>
<dbReference type="PANTHER" id="PTHR30632">
    <property type="entry name" value="MOLYBDATE-BINDING PERIPLASMIC PROTEIN"/>
    <property type="match status" value="1"/>
</dbReference>
<proteinExistence type="predicted"/>
<dbReference type="EMBL" id="AP011526">
    <property type="protein sequence ID" value="BAP60669.1"/>
    <property type="molecule type" value="Genomic_DNA"/>
</dbReference>